<keyword evidence="7 13" id="KW-1133">Transmembrane helix</keyword>
<evidence type="ECO:0000313" key="14">
    <source>
        <dbReference type="EMBL" id="KAG7464580.1"/>
    </source>
</evidence>
<keyword evidence="4" id="KW-0808">Transferase</keyword>
<keyword evidence="8" id="KW-0333">Golgi apparatus</keyword>
<evidence type="ECO:0000256" key="7">
    <source>
        <dbReference type="ARBA" id="ARBA00022989"/>
    </source>
</evidence>
<dbReference type="PROSITE" id="PS51257">
    <property type="entry name" value="PROKAR_LIPOPROTEIN"/>
    <property type="match status" value="1"/>
</dbReference>
<evidence type="ECO:0000256" key="3">
    <source>
        <dbReference type="ARBA" id="ARBA00022676"/>
    </source>
</evidence>
<sequence length="366" mass="42231">MSISSMKPPRKCFIRLFIFLTTAILIFLLLGCQYTHHSAEEYAPSSREGMLQCLRRHPNFTTMETLNSVQDYKEFFTKVQVVMNCPWEGNLTKKELYRMELRSFCNASQRLFLTQENTREGQRITYEAERSFSKTVGNEVFHMLPKTAPQWTEGNLGRCAVVGNGGILRNSSCGDEIDSADFIIRFNLPPMNYSSDTGVKTHLVTINPSQITSSYRGLLYSRKSFVERAASYESATLVTAALSYTANTDIAFRVFYTMRDMRPQQAVLFIHPDYLFKLDHFWRQKGLAAKRLSSGFLLVNTALELCEKVDLYGFWPFDSLQQRSLLHHYYDNVGPVKGVHAMPEEFRRLLQMHYEGVLQVHVKECH</sequence>
<evidence type="ECO:0000256" key="4">
    <source>
        <dbReference type="ARBA" id="ARBA00022679"/>
    </source>
</evidence>
<evidence type="ECO:0000256" key="2">
    <source>
        <dbReference type="ARBA" id="ARBA00006003"/>
    </source>
</evidence>
<comment type="caution">
    <text evidence="14">The sequence shown here is derived from an EMBL/GenBank/DDBJ whole genome shotgun (WGS) entry which is preliminary data.</text>
</comment>
<evidence type="ECO:0000256" key="5">
    <source>
        <dbReference type="ARBA" id="ARBA00022692"/>
    </source>
</evidence>
<evidence type="ECO:0000256" key="10">
    <source>
        <dbReference type="ARBA" id="ARBA00023157"/>
    </source>
</evidence>
<keyword evidence="6" id="KW-0735">Signal-anchor</keyword>
<feature type="transmembrane region" description="Helical" evidence="13">
    <location>
        <begin position="12"/>
        <end position="31"/>
    </location>
</feature>
<dbReference type="GO" id="GO:0003828">
    <property type="term" value="F:alpha-N-acetylneuraminate alpha-2,8-sialyltransferase activity"/>
    <property type="evidence" value="ECO:0007669"/>
    <property type="project" value="TreeGrafter"/>
</dbReference>
<dbReference type="Proteomes" id="UP001046870">
    <property type="component" value="Chromosome 14"/>
</dbReference>
<evidence type="ECO:0000256" key="12">
    <source>
        <dbReference type="PIRSR" id="PIRSR005557-2"/>
    </source>
</evidence>
<keyword evidence="15" id="KW-1185">Reference proteome</keyword>
<gene>
    <name evidence="14" type="ORF">MATL_G00167110</name>
</gene>
<keyword evidence="5 13" id="KW-0812">Transmembrane</keyword>
<dbReference type="InterPro" id="IPR001675">
    <property type="entry name" value="Glyco_trans_29"/>
</dbReference>
<evidence type="ECO:0000256" key="8">
    <source>
        <dbReference type="ARBA" id="ARBA00023034"/>
    </source>
</evidence>
<dbReference type="GO" id="GO:0009311">
    <property type="term" value="P:oligosaccharide metabolic process"/>
    <property type="evidence" value="ECO:0007669"/>
    <property type="project" value="TreeGrafter"/>
</dbReference>
<keyword evidence="9 13" id="KW-0472">Membrane</keyword>
<dbReference type="PANTHER" id="PTHR11987">
    <property type="entry name" value="ALPHA-2,8-SIALYLTRANSFERASE"/>
    <property type="match status" value="1"/>
</dbReference>
<keyword evidence="10" id="KW-1015">Disulfide bond</keyword>
<accession>A0A9D3PT39</accession>
<evidence type="ECO:0000313" key="15">
    <source>
        <dbReference type="Proteomes" id="UP001046870"/>
    </source>
</evidence>
<dbReference type="AlphaFoldDB" id="A0A9D3PT39"/>
<reference evidence="14" key="1">
    <citation type="submission" date="2021-01" db="EMBL/GenBank/DDBJ databases">
        <authorList>
            <person name="Zahm M."/>
            <person name="Roques C."/>
            <person name="Cabau C."/>
            <person name="Klopp C."/>
            <person name="Donnadieu C."/>
            <person name="Jouanno E."/>
            <person name="Lampietro C."/>
            <person name="Louis A."/>
            <person name="Herpin A."/>
            <person name="Echchiki A."/>
            <person name="Berthelot C."/>
            <person name="Parey E."/>
            <person name="Roest-Crollius H."/>
            <person name="Braasch I."/>
            <person name="Postlethwait J."/>
            <person name="Bobe J."/>
            <person name="Montfort J."/>
            <person name="Bouchez O."/>
            <person name="Begum T."/>
            <person name="Mejri S."/>
            <person name="Adams A."/>
            <person name="Chen W.-J."/>
            <person name="Guiguen Y."/>
        </authorList>
    </citation>
    <scope>NUCLEOTIDE SEQUENCE</scope>
    <source>
        <strain evidence="14">YG-15Mar2019-1</strain>
        <tissue evidence="14">Brain</tissue>
    </source>
</reference>
<evidence type="ECO:0000256" key="6">
    <source>
        <dbReference type="ARBA" id="ARBA00022968"/>
    </source>
</evidence>
<evidence type="ECO:0000256" key="9">
    <source>
        <dbReference type="ARBA" id="ARBA00023136"/>
    </source>
</evidence>
<dbReference type="PANTHER" id="PTHR11987:SF29">
    <property type="entry name" value="ALPHA-2,8-SIALYLTRANSFERASE 8F"/>
    <property type="match status" value="1"/>
</dbReference>
<dbReference type="GO" id="GO:0000139">
    <property type="term" value="C:Golgi membrane"/>
    <property type="evidence" value="ECO:0007669"/>
    <property type="project" value="UniProtKB-SubCell"/>
</dbReference>
<dbReference type="InterPro" id="IPR050943">
    <property type="entry name" value="Glycosyltr_29_Sialyltrsf"/>
</dbReference>
<keyword evidence="11" id="KW-0325">Glycoprotein</keyword>
<dbReference type="Pfam" id="PF00777">
    <property type="entry name" value="Glyco_transf_29"/>
    <property type="match status" value="1"/>
</dbReference>
<dbReference type="InterPro" id="IPR038578">
    <property type="entry name" value="GT29-like_sf"/>
</dbReference>
<organism evidence="14 15">
    <name type="scientific">Megalops atlanticus</name>
    <name type="common">Tarpon</name>
    <name type="synonym">Clupea gigantea</name>
    <dbReference type="NCBI Taxonomy" id="7932"/>
    <lineage>
        <taxon>Eukaryota</taxon>
        <taxon>Metazoa</taxon>
        <taxon>Chordata</taxon>
        <taxon>Craniata</taxon>
        <taxon>Vertebrata</taxon>
        <taxon>Euteleostomi</taxon>
        <taxon>Actinopterygii</taxon>
        <taxon>Neopterygii</taxon>
        <taxon>Teleostei</taxon>
        <taxon>Elopiformes</taxon>
        <taxon>Megalopidae</taxon>
        <taxon>Megalops</taxon>
    </lineage>
</organism>
<evidence type="ECO:0000256" key="1">
    <source>
        <dbReference type="ARBA" id="ARBA00004323"/>
    </source>
</evidence>
<dbReference type="Gene3D" id="3.90.1480.20">
    <property type="entry name" value="Glycosyl transferase family 29"/>
    <property type="match status" value="1"/>
</dbReference>
<feature type="disulfide bond" evidence="12">
    <location>
        <begin position="159"/>
        <end position="306"/>
    </location>
</feature>
<name>A0A9D3PT39_MEGAT</name>
<dbReference type="EMBL" id="JAFDVH010000014">
    <property type="protein sequence ID" value="KAG7464580.1"/>
    <property type="molecule type" value="Genomic_DNA"/>
</dbReference>
<dbReference type="InterPro" id="IPR012163">
    <property type="entry name" value="Sialyl_trans"/>
</dbReference>
<evidence type="ECO:0000256" key="13">
    <source>
        <dbReference type="SAM" id="Phobius"/>
    </source>
</evidence>
<dbReference type="OrthoDB" id="10264956at2759"/>
<keyword evidence="3" id="KW-0328">Glycosyltransferase</keyword>
<evidence type="ECO:0000256" key="11">
    <source>
        <dbReference type="ARBA" id="ARBA00023180"/>
    </source>
</evidence>
<dbReference type="GO" id="GO:0006491">
    <property type="term" value="P:N-glycan processing"/>
    <property type="evidence" value="ECO:0007669"/>
    <property type="project" value="TreeGrafter"/>
</dbReference>
<comment type="similarity">
    <text evidence="2">Belongs to the glycosyltransferase 29 family.</text>
</comment>
<dbReference type="PIRSF" id="PIRSF005557">
    <property type="entry name" value="Sialyl_trans"/>
    <property type="match status" value="1"/>
</dbReference>
<protein>
    <submittedName>
        <fullName evidence="14">Uncharacterized protein</fullName>
    </submittedName>
</protein>
<proteinExistence type="inferred from homology"/>
<comment type="subcellular location">
    <subcellularLocation>
        <location evidence="1">Golgi apparatus membrane</location>
        <topology evidence="1">Single-pass type II membrane protein</topology>
    </subcellularLocation>
</comment>